<keyword evidence="1" id="KW-0812">Transmembrane</keyword>
<dbReference type="EMBL" id="BAABFR010000001">
    <property type="protein sequence ID" value="GAA4382775.1"/>
    <property type="molecule type" value="Genomic_DNA"/>
</dbReference>
<gene>
    <name evidence="2" type="ORF">GCM10023147_00960</name>
</gene>
<organism evidence="2 3">
    <name type="scientific">Tsukamurella soli</name>
    <dbReference type="NCBI Taxonomy" id="644556"/>
    <lineage>
        <taxon>Bacteria</taxon>
        <taxon>Bacillati</taxon>
        <taxon>Actinomycetota</taxon>
        <taxon>Actinomycetes</taxon>
        <taxon>Mycobacteriales</taxon>
        <taxon>Tsukamurellaceae</taxon>
        <taxon>Tsukamurella</taxon>
    </lineage>
</organism>
<keyword evidence="1" id="KW-1133">Transmembrane helix</keyword>
<name>A0ABP8J0I7_9ACTN</name>
<comment type="caution">
    <text evidence="2">The sequence shown here is derived from an EMBL/GenBank/DDBJ whole genome shotgun (WGS) entry which is preliminary data.</text>
</comment>
<evidence type="ECO:0008006" key="4">
    <source>
        <dbReference type="Google" id="ProtNLM"/>
    </source>
</evidence>
<feature type="transmembrane region" description="Helical" evidence="1">
    <location>
        <begin position="180"/>
        <end position="197"/>
    </location>
</feature>
<feature type="transmembrane region" description="Helical" evidence="1">
    <location>
        <begin position="33"/>
        <end position="50"/>
    </location>
</feature>
<sequence length="259" mass="28468">MTADLSRSGNPLVRALRALWGQTVVEVRTLPRVWAGVVFNVVLAFAWLVIQPLDYGRTDRVSVIMTYFATFVLADSATTNMFCDLAPLSQGRLRLRSVAGAVLVRNVSLLLVIGVPMGVATGVLTWFLAPHRFLPISVAVVGLQVLIWMGLCSVSAALLPTVRRPLMDRWRHRRDWRETGWWIVGQTVPLAGIWVLVPVDADREVFPGVGFVHRHTPGGRDIATLQHGVAAVVDGAGLWLLGVAIATVLIWRFGLRLRG</sequence>
<feature type="transmembrane region" description="Helical" evidence="1">
    <location>
        <begin position="107"/>
        <end position="128"/>
    </location>
</feature>
<dbReference type="Proteomes" id="UP001500635">
    <property type="component" value="Unassembled WGS sequence"/>
</dbReference>
<keyword evidence="1" id="KW-0472">Membrane</keyword>
<evidence type="ECO:0000256" key="1">
    <source>
        <dbReference type="SAM" id="Phobius"/>
    </source>
</evidence>
<evidence type="ECO:0000313" key="2">
    <source>
        <dbReference type="EMBL" id="GAA4382775.1"/>
    </source>
</evidence>
<evidence type="ECO:0000313" key="3">
    <source>
        <dbReference type="Proteomes" id="UP001500635"/>
    </source>
</evidence>
<feature type="transmembrane region" description="Helical" evidence="1">
    <location>
        <begin position="134"/>
        <end position="159"/>
    </location>
</feature>
<reference evidence="3" key="1">
    <citation type="journal article" date="2019" name="Int. J. Syst. Evol. Microbiol.">
        <title>The Global Catalogue of Microorganisms (GCM) 10K type strain sequencing project: providing services to taxonomists for standard genome sequencing and annotation.</title>
        <authorList>
            <consortium name="The Broad Institute Genomics Platform"/>
            <consortium name="The Broad Institute Genome Sequencing Center for Infectious Disease"/>
            <person name="Wu L."/>
            <person name="Ma J."/>
        </authorList>
    </citation>
    <scope>NUCLEOTIDE SEQUENCE [LARGE SCALE GENOMIC DNA]</scope>
    <source>
        <strain evidence="3">JCM 17688</strain>
    </source>
</reference>
<protein>
    <recommendedName>
        <fullName evidence="4">ABC-2 type transport system permease protein</fullName>
    </recommendedName>
</protein>
<keyword evidence="3" id="KW-1185">Reference proteome</keyword>
<dbReference type="RefSeq" id="WP_344989341.1">
    <property type="nucleotide sequence ID" value="NZ_BAABFR010000001.1"/>
</dbReference>
<feature type="transmembrane region" description="Helical" evidence="1">
    <location>
        <begin position="62"/>
        <end position="86"/>
    </location>
</feature>
<feature type="transmembrane region" description="Helical" evidence="1">
    <location>
        <begin position="236"/>
        <end position="255"/>
    </location>
</feature>
<accession>A0ABP8J0I7</accession>
<proteinExistence type="predicted"/>